<dbReference type="RefSeq" id="WP_008572610.1">
    <property type="nucleotide sequence ID" value="NZ_CP018475.1"/>
</dbReference>
<dbReference type="KEGG" id="xpe:BJD13_12285"/>
<dbReference type="SUPFAM" id="SSF46894">
    <property type="entry name" value="C-terminal effector domain of the bipartite response regulators"/>
    <property type="match status" value="1"/>
</dbReference>
<dbReference type="CDD" id="cd06170">
    <property type="entry name" value="LuxR_C_like"/>
    <property type="match status" value="1"/>
</dbReference>
<dbReference type="InterPro" id="IPR036388">
    <property type="entry name" value="WH-like_DNA-bd_sf"/>
</dbReference>
<keyword evidence="1" id="KW-0805">Transcription regulation</keyword>
<dbReference type="SMART" id="SM00421">
    <property type="entry name" value="HTH_LUXR"/>
    <property type="match status" value="1"/>
</dbReference>
<dbReference type="PANTHER" id="PTHR44688:SF16">
    <property type="entry name" value="DNA-BINDING TRANSCRIPTIONAL ACTIVATOR DEVR_DOSR"/>
    <property type="match status" value="1"/>
</dbReference>
<keyword evidence="2 7" id="KW-0238">DNA-binding</keyword>
<keyword evidence="8" id="KW-1185">Reference proteome</keyword>
<dbReference type="PRINTS" id="PR00038">
    <property type="entry name" value="HTHLUXR"/>
</dbReference>
<dbReference type="PANTHER" id="PTHR44688">
    <property type="entry name" value="DNA-BINDING TRANSCRIPTIONAL ACTIVATOR DEVR_DOSR"/>
    <property type="match status" value="1"/>
</dbReference>
<gene>
    <name evidence="7" type="ORF">DB769_01270</name>
    <name evidence="6" type="ORF">G3W61_17715</name>
    <name evidence="5" type="ORF">XP315_01735</name>
</gene>
<protein>
    <submittedName>
        <fullName evidence="7">DNA-binding response regulator</fullName>
    </submittedName>
    <submittedName>
        <fullName evidence="5">LuxR family transcriptional regulator</fullName>
    </submittedName>
    <submittedName>
        <fullName evidence="6">Response regulator transcription factor</fullName>
    </submittedName>
</protein>
<dbReference type="InterPro" id="IPR000792">
    <property type="entry name" value="Tscrpt_reg_LuxR_C"/>
</dbReference>
<dbReference type="Gene3D" id="3.30.450.40">
    <property type="match status" value="1"/>
</dbReference>
<reference evidence="7 9" key="2">
    <citation type="submission" date="2018-02" db="EMBL/GenBank/DDBJ databases">
        <title>Characterization of Xanthomonas diversity in transplant houses and field plants.</title>
        <authorList>
            <person name="Abrahamian P."/>
            <person name="Timilsina S."/>
            <person name="Minsavage G.V."/>
            <person name="Goss E.M."/>
            <person name="Jones J.B."/>
            <person name="Vallad G.E."/>
        </authorList>
    </citation>
    <scope>NUCLEOTIDE SEQUENCE [LARGE SCALE GENOMIC DNA]</scope>
    <source>
        <strain evidence="7 9">GEV2132</strain>
    </source>
</reference>
<reference evidence="6 10" key="3">
    <citation type="submission" date="2019-11" db="EMBL/GenBank/DDBJ databases">
        <title>Genome-resolved metagenomics to study the prevalence of co-infection and intraspecific heterogeneity among plant pathogen metapopulations.</title>
        <authorList>
            <person name="Newberry E."/>
            <person name="Bhandari R."/>
            <person name="Kemble J."/>
            <person name="Sikora E."/>
            <person name="Potnis N."/>
        </authorList>
    </citation>
    <scope>NUCLEOTIDE SEQUENCE [LARGE SCALE GENOMIC DNA]</scope>
    <source>
        <strain evidence="6">Xp_Tom_Tuscaloosa_18b</strain>
    </source>
</reference>
<evidence type="ECO:0000313" key="9">
    <source>
        <dbReference type="Proteomes" id="UP000289372"/>
    </source>
</evidence>
<evidence type="ECO:0000256" key="2">
    <source>
        <dbReference type="ARBA" id="ARBA00023125"/>
    </source>
</evidence>
<keyword evidence="3" id="KW-0804">Transcription</keyword>
<evidence type="ECO:0000313" key="7">
    <source>
        <dbReference type="EMBL" id="RXD57220.1"/>
    </source>
</evidence>
<name>A0A0G9B0U0_XANPE</name>
<dbReference type="Gene3D" id="1.10.10.10">
    <property type="entry name" value="Winged helix-like DNA-binding domain superfamily/Winged helix DNA-binding domain"/>
    <property type="match status" value="1"/>
</dbReference>
<evidence type="ECO:0000313" key="6">
    <source>
        <dbReference type="EMBL" id="NEL78063.1"/>
    </source>
</evidence>
<dbReference type="PROSITE" id="PS50043">
    <property type="entry name" value="HTH_LUXR_2"/>
    <property type="match status" value="1"/>
</dbReference>
<dbReference type="Pfam" id="PF00196">
    <property type="entry name" value="GerE"/>
    <property type="match status" value="1"/>
</dbReference>
<evidence type="ECO:0000259" key="4">
    <source>
        <dbReference type="PROSITE" id="PS50043"/>
    </source>
</evidence>
<evidence type="ECO:0000313" key="5">
    <source>
        <dbReference type="EMBL" id="KLC10401.1"/>
    </source>
</evidence>
<dbReference type="Proteomes" id="UP000035369">
    <property type="component" value="Unassembled WGS sequence"/>
</dbReference>
<organism evidence="6 10">
    <name type="scientific">Xanthomonas perforans</name>
    <dbReference type="NCBI Taxonomy" id="442694"/>
    <lineage>
        <taxon>Bacteria</taxon>
        <taxon>Pseudomonadati</taxon>
        <taxon>Pseudomonadota</taxon>
        <taxon>Gammaproteobacteria</taxon>
        <taxon>Lysobacterales</taxon>
        <taxon>Lysobacteraceae</taxon>
        <taxon>Xanthomonas</taxon>
    </lineage>
</organism>
<dbReference type="SUPFAM" id="SSF55781">
    <property type="entry name" value="GAF domain-like"/>
    <property type="match status" value="1"/>
</dbReference>
<comment type="caution">
    <text evidence="6">The sequence shown here is derived from an EMBL/GenBank/DDBJ whole genome shotgun (WGS) entry which is preliminary data.</text>
</comment>
<dbReference type="GO" id="GO:0006355">
    <property type="term" value="P:regulation of DNA-templated transcription"/>
    <property type="evidence" value="ECO:0007669"/>
    <property type="project" value="InterPro"/>
</dbReference>
<evidence type="ECO:0000313" key="10">
    <source>
        <dbReference type="Proteomes" id="UP000471082"/>
    </source>
</evidence>
<dbReference type="InterPro" id="IPR029016">
    <property type="entry name" value="GAF-like_dom_sf"/>
</dbReference>
<reference evidence="5 8" key="1">
    <citation type="submission" date="2015-02" db="EMBL/GenBank/DDBJ databases">
        <title>Whole genome sequencing of multiple isolates of three species of pepper and tomato-infecting xanthomonads reveals genetic diversity in field strains and pinpoints effectors responsible for host specificity.</title>
        <authorList>
            <person name="Schwartz A."/>
            <person name="Dahlbeck D."/>
            <person name="Staskawicz B."/>
            <person name="Bart R."/>
            <person name="Potnis N."/>
            <person name="Minsavage G."/>
            <person name="Timilsina S."/>
            <person name="Goss E."/>
            <person name="Jones J."/>
            <person name="Vallad G."/>
            <person name="Barak J."/>
            <person name="Miller S."/>
            <person name="Ritchie D."/>
            <person name="Martins J.Jr."/>
            <person name="Patane J.S."/>
            <person name="Setubal J.C."/>
        </authorList>
    </citation>
    <scope>NUCLEOTIDE SEQUENCE [LARGE SCALE GENOMIC DNA]</scope>
    <source>
        <strain evidence="5 8">Xp3-15</strain>
    </source>
</reference>
<dbReference type="EMBL" id="PUUL01000008">
    <property type="protein sequence ID" value="RXD57220.1"/>
    <property type="molecule type" value="Genomic_DNA"/>
</dbReference>
<dbReference type="Proteomes" id="UP000471082">
    <property type="component" value="Unassembled WGS sequence"/>
</dbReference>
<dbReference type="Proteomes" id="UP000289372">
    <property type="component" value="Unassembled WGS sequence"/>
</dbReference>
<evidence type="ECO:0000313" key="8">
    <source>
        <dbReference type="Proteomes" id="UP000035369"/>
    </source>
</evidence>
<proteinExistence type="predicted"/>
<dbReference type="InterPro" id="IPR016032">
    <property type="entry name" value="Sig_transdc_resp-reg_C-effctor"/>
</dbReference>
<dbReference type="GeneID" id="61777793"/>
<feature type="domain" description="HTH luxR-type" evidence="4">
    <location>
        <begin position="167"/>
        <end position="232"/>
    </location>
</feature>
<dbReference type="EMBL" id="JZUY01000029">
    <property type="protein sequence ID" value="KLC10401.1"/>
    <property type="molecule type" value="Genomic_DNA"/>
</dbReference>
<sequence>METPTNAGDWRLALRREASDSARWQALWEAAVALRQVHSPEQACDAVLGRVLLLLGLEHGAVLAQRGPRAQVLASRGRALPPGASAAGDGQEAAWLMPPRPSDIREARVPIHALGTTHGMLCVAWSEGRPAPGNDDVQALQAFALLLPAMVAEPAKPIATRRRKPLQDDRLGALSKREKQVLSLLPRGLTNATLAAELGISPGTVKVHVERILQKLEVKDRTQAAVYAVQSGLAL</sequence>
<evidence type="ECO:0000256" key="1">
    <source>
        <dbReference type="ARBA" id="ARBA00023015"/>
    </source>
</evidence>
<dbReference type="AlphaFoldDB" id="A0A0G9B0U0"/>
<accession>A0A0G9B0U0</accession>
<dbReference type="EMBL" id="JAAGYU010000099">
    <property type="protein sequence ID" value="NEL78063.1"/>
    <property type="molecule type" value="Genomic_DNA"/>
</dbReference>
<evidence type="ECO:0000256" key="3">
    <source>
        <dbReference type="ARBA" id="ARBA00023163"/>
    </source>
</evidence>
<dbReference type="GO" id="GO:0003677">
    <property type="term" value="F:DNA binding"/>
    <property type="evidence" value="ECO:0007669"/>
    <property type="project" value="UniProtKB-KW"/>
</dbReference>